<keyword evidence="5" id="KW-0109">Calcium transport</keyword>
<dbReference type="GO" id="GO:0000325">
    <property type="term" value="C:plant-type vacuole"/>
    <property type="evidence" value="ECO:0007669"/>
    <property type="project" value="TreeGrafter"/>
</dbReference>
<keyword evidence="12" id="KW-0406">Ion transport</keyword>
<keyword evidence="13 16" id="KW-0472">Membrane</keyword>
<dbReference type="GO" id="GO:0005774">
    <property type="term" value="C:vacuolar membrane"/>
    <property type="evidence" value="ECO:0007669"/>
    <property type="project" value="TreeGrafter"/>
</dbReference>
<feature type="transmembrane region" description="Helical" evidence="16">
    <location>
        <begin position="147"/>
        <end position="167"/>
    </location>
</feature>
<comment type="subcellular location">
    <subcellularLocation>
        <location evidence="1">Membrane</location>
        <topology evidence="1">Multi-pass membrane protein</topology>
    </subcellularLocation>
</comment>
<sequence>MRIWLYFFLNVPKLLLLKRKKDFVFNNCSSGKFEKPAHCFPENFVLICMFAIDSNVLSRETKLFCLTGIFHFTLHHNAMKMIFMFAVIGETVTFASPNGLTFLSNGEWIRYLLIARLLRLIRILMYVRNYRAFVATFLTLIPSLMPYLGTIFCVMCIYCSLGIQLFGGLVNAGNLNLEGTDLAEDDYLLFNFNDYPNGMVTLFNLLVMGNWQVWMQSYKDLTGSYWSLAYFISFYLITVLLLLNLVMAFVLEAFFAEMELEISEKCEGEDKEGSNSKSRRRSVGTKTRSQRVDILLHHMLSAELEKPECSNA</sequence>
<dbReference type="InterPro" id="IPR044581">
    <property type="entry name" value="TPC1_plant"/>
</dbReference>
<evidence type="ECO:0000256" key="7">
    <source>
        <dbReference type="ARBA" id="ARBA00022692"/>
    </source>
</evidence>
<gene>
    <name evidence="18" type="ORF">NC653_031598</name>
</gene>
<evidence type="ECO:0000259" key="17">
    <source>
        <dbReference type="Pfam" id="PF00520"/>
    </source>
</evidence>
<evidence type="ECO:0000256" key="9">
    <source>
        <dbReference type="ARBA" id="ARBA00022837"/>
    </source>
</evidence>
<evidence type="ECO:0000256" key="6">
    <source>
        <dbReference type="ARBA" id="ARBA00022673"/>
    </source>
</evidence>
<evidence type="ECO:0000256" key="11">
    <source>
        <dbReference type="ARBA" id="ARBA00022989"/>
    </source>
</evidence>
<keyword evidence="6" id="KW-0107">Calcium channel</keyword>
<evidence type="ECO:0000256" key="13">
    <source>
        <dbReference type="ARBA" id="ARBA00023136"/>
    </source>
</evidence>
<dbReference type="SUPFAM" id="SSF81324">
    <property type="entry name" value="Voltage-gated potassium channels"/>
    <property type="match status" value="1"/>
</dbReference>
<evidence type="ECO:0000256" key="15">
    <source>
        <dbReference type="SAM" id="MobiDB-lite"/>
    </source>
</evidence>
<keyword evidence="11 16" id="KW-1133">Transmembrane helix</keyword>
<evidence type="ECO:0000256" key="3">
    <source>
        <dbReference type="ARBA" id="ARBA00011738"/>
    </source>
</evidence>
<reference evidence="18" key="1">
    <citation type="journal article" date="2023" name="Mol. Ecol. Resour.">
        <title>Chromosome-level genome assembly of a triploid poplar Populus alba 'Berolinensis'.</title>
        <authorList>
            <person name="Chen S."/>
            <person name="Yu Y."/>
            <person name="Wang X."/>
            <person name="Wang S."/>
            <person name="Zhang T."/>
            <person name="Zhou Y."/>
            <person name="He R."/>
            <person name="Meng N."/>
            <person name="Wang Y."/>
            <person name="Liu W."/>
            <person name="Liu Z."/>
            <person name="Liu J."/>
            <person name="Guo Q."/>
            <person name="Huang H."/>
            <person name="Sederoff R.R."/>
            <person name="Wang G."/>
            <person name="Qu G."/>
            <person name="Chen S."/>
        </authorList>
    </citation>
    <scope>NUCLEOTIDE SEQUENCE</scope>
    <source>
        <strain evidence="18">SC-2020</strain>
    </source>
</reference>
<keyword evidence="8" id="KW-0677">Repeat</keyword>
<organism evidence="18 19">
    <name type="scientific">Populus alba x Populus x berolinensis</name>
    <dbReference type="NCBI Taxonomy" id="444605"/>
    <lineage>
        <taxon>Eukaryota</taxon>
        <taxon>Viridiplantae</taxon>
        <taxon>Streptophyta</taxon>
        <taxon>Embryophyta</taxon>
        <taxon>Tracheophyta</taxon>
        <taxon>Spermatophyta</taxon>
        <taxon>Magnoliopsida</taxon>
        <taxon>eudicotyledons</taxon>
        <taxon>Gunneridae</taxon>
        <taxon>Pentapetalae</taxon>
        <taxon>rosids</taxon>
        <taxon>fabids</taxon>
        <taxon>Malpighiales</taxon>
        <taxon>Salicaceae</taxon>
        <taxon>Saliceae</taxon>
        <taxon>Populus</taxon>
    </lineage>
</organism>
<evidence type="ECO:0000256" key="12">
    <source>
        <dbReference type="ARBA" id="ARBA00023065"/>
    </source>
</evidence>
<evidence type="ECO:0000313" key="18">
    <source>
        <dbReference type="EMBL" id="KAJ6975816.1"/>
    </source>
</evidence>
<evidence type="ECO:0000256" key="4">
    <source>
        <dbReference type="ARBA" id="ARBA00022448"/>
    </source>
</evidence>
<feature type="domain" description="Ion transport" evidence="17">
    <location>
        <begin position="71"/>
        <end position="255"/>
    </location>
</feature>
<dbReference type="InterPro" id="IPR005821">
    <property type="entry name" value="Ion_trans_dom"/>
</dbReference>
<keyword evidence="10" id="KW-0851">Voltage-gated channel</keyword>
<feature type="transmembrane region" description="Helical" evidence="16">
    <location>
        <begin position="228"/>
        <end position="255"/>
    </location>
</feature>
<dbReference type="AlphaFoldDB" id="A0AAD6Q1V4"/>
<keyword evidence="4" id="KW-0813">Transport</keyword>
<comment type="caution">
    <text evidence="18">The sequence shown here is derived from an EMBL/GenBank/DDBJ whole genome shotgun (WGS) entry which is preliminary data.</text>
</comment>
<evidence type="ECO:0000256" key="2">
    <source>
        <dbReference type="ARBA" id="ARBA00009286"/>
    </source>
</evidence>
<dbReference type="Gene3D" id="1.10.287.70">
    <property type="match status" value="1"/>
</dbReference>
<comment type="similarity">
    <text evidence="2">Belongs to the calcium channel alpha-1 subunit (TC 1.A.1.11) family. Two pore calcium channel subfamily.</text>
</comment>
<evidence type="ECO:0000313" key="19">
    <source>
        <dbReference type="Proteomes" id="UP001164929"/>
    </source>
</evidence>
<evidence type="ECO:0000256" key="10">
    <source>
        <dbReference type="ARBA" id="ARBA00022882"/>
    </source>
</evidence>
<proteinExistence type="inferred from homology"/>
<keyword evidence="7 16" id="KW-0812">Transmembrane</keyword>
<evidence type="ECO:0000256" key="8">
    <source>
        <dbReference type="ARBA" id="ARBA00022737"/>
    </source>
</evidence>
<dbReference type="EMBL" id="JAQIZT010000013">
    <property type="protein sequence ID" value="KAJ6975816.1"/>
    <property type="molecule type" value="Genomic_DNA"/>
</dbReference>
<protein>
    <recommendedName>
        <fullName evidence="17">Ion transport domain-containing protein</fullName>
    </recommendedName>
</protein>
<keyword evidence="14" id="KW-0407">Ion channel</keyword>
<feature type="region of interest" description="Disordered" evidence="15">
    <location>
        <begin position="266"/>
        <end position="290"/>
    </location>
</feature>
<dbReference type="GO" id="GO:0019722">
    <property type="term" value="P:calcium-mediated signaling"/>
    <property type="evidence" value="ECO:0007669"/>
    <property type="project" value="UniProtKB-ARBA"/>
</dbReference>
<keyword evidence="19" id="KW-1185">Reference proteome</keyword>
<evidence type="ECO:0000256" key="16">
    <source>
        <dbReference type="SAM" id="Phobius"/>
    </source>
</evidence>
<dbReference type="GO" id="GO:0005245">
    <property type="term" value="F:voltage-gated calcium channel activity"/>
    <property type="evidence" value="ECO:0007669"/>
    <property type="project" value="InterPro"/>
</dbReference>
<accession>A0AAD6Q1V4</accession>
<dbReference type="Pfam" id="PF00520">
    <property type="entry name" value="Ion_trans"/>
    <property type="match status" value="1"/>
</dbReference>
<dbReference type="PANTHER" id="PTHR46988:SF2">
    <property type="entry name" value="TWO PORE CALCIUM CHANNEL PROTEIN 1"/>
    <property type="match status" value="1"/>
</dbReference>
<keyword evidence="9" id="KW-0106">Calcium</keyword>
<name>A0AAD6Q1V4_9ROSI</name>
<dbReference type="PANTHER" id="PTHR46988">
    <property type="entry name" value="TWO PORE CALCIUM CHANNEL PROTEIN 1"/>
    <property type="match status" value="1"/>
</dbReference>
<evidence type="ECO:0000256" key="5">
    <source>
        <dbReference type="ARBA" id="ARBA00022568"/>
    </source>
</evidence>
<dbReference type="GO" id="GO:0034702">
    <property type="term" value="C:monoatomic ion channel complex"/>
    <property type="evidence" value="ECO:0007669"/>
    <property type="project" value="UniProtKB-KW"/>
</dbReference>
<dbReference type="FunFam" id="1.10.287.70:FF:000129">
    <property type="entry name" value="Two pore calcium channel protein 1"/>
    <property type="match status" value="1"/>
</dbReference>
<evidence type="ECO:0000256" key="1">
    <source>
        <dbReference type="ARBA" id="ARBA00004141"/>
    </source>
</evidence>
<comment type="subunit">
    <text evidence="3">Homodimer.</text>
</comment>
<dbReference type="Proteomes" id="UP001164929">
    <property type="component" value="Chromosome 13"/>
</dbReference>
<evidence type="ECO:0000256" key="14">
    <source>
        <dbReference type="ARBA" id="ARBA00023303"/>
    </source>
</evidence>